<dbReference type="AlphaFoldDB" id="A0AAD2H0M2"/>
<evidence type="ECO:0000256" key="2">
    <source>
        <dbReference type="ARBA" id="ARBA00023242"/>
    </source>
</evidence>
<dbReference type="PANTHER" id="PTHR46910">
    <property type="entry name" value="TRANSCRIPTION FACTOR PDR1"/>
    <property type="match status" value="1"/>
</dbReference>
<dbReference type="SUPFAM" id="SSF57701">
    <property type="entry name" value="Zn2/Cys6 DNA-binding domain"/>
    <property type="match status" value="1"/>
</dbReference>
<dbReference type="InterPro" id="IPR036864">
    <property type="entry name" value="Zn2-C6_fun-type_DNA-bd_sf"/>
</dbReference>
<dbReference type="SMART" id="SM00066">
    <property type="entry name" value="GAL4"/>
    <property type="match status" value="1"/>
</dbReference>
<dbReference type="GO" id="GO:0000981">
    <property type="term" value="F:DNA-binding transcription factor activity, RNA polymerase II-specific"/>
    <property type="evidence" value="ECO:0007669"/>
    <property type="project" value="InterPro"/>
</dbReference>
<dbReference type="CDD" id="cd12148">
    <property type="entry name" value="fungal_TF_MHR"/>
    <property type="match status" value="1"/>
</dbReference>
<feature type="compositionally biased region" description="Low complexity" evidence="3">
    <location>
        <begin position="696"/>
        <end position="712"/>
    </location>
</feature>
<reference evidence="5" key="1">
    <citation type="submission" date="2023-11" db="EMBL/GenBank/DDBJ databases">
        <authorList>
            <person name="De Vega J J."/>
            <person name="De Vega J J."/>
        </authorList>
    </citation>
    <scope>NUCLEOTIDE SEQUENCE</scope>
</reference>
<dbReference type="GO" id="GO:0008270">
    <property type="term" value="F:zinc ion binding"/>
    <property type="evidence" value="ECO:0007669"/>
    <property type="project" value="InterPro"/>
</dbReference>
<comment type="caution">
    <text evidence="5">The sequence shown here is derived from an EMBL/GenBank/DDBJ whole genome shotgun (WGS) entry which is preliminary data.</text>
</comment>
<dbReference type="InterPro" id="IPR050987">
    <property type="entry name" value="AtrR-like"/>
</dbReference>
<evidence type="ECO:0000313" key="6">
    <source>
        <dbReference type="Proteomes" id="UP001295794"/>
    </source>
</evidence>
<gene>
    <name evidence="5" type="ORF">MYCIT1_LOCUS10433</name>
</gene>
<feature type="region of interest" description="Disordered" evidence="3">
    <location>
        <begin position="617"/>
        <end position="740"/>
    </location>
</feature>
<evidence type="ECO:0000259" key="4">
    <source>
        <dbReference type="PROSITE" id="PS50048"/>
    </source>
</evidence>
<proteinExistence type="predicted"/>
<evidence type="ECO:0000256" key="3">
    <source>
        <dbReference type="SAM" id="MobiDB-lite"/>
    </source>
</evidence>
<dbReference type="GO" id="GO:0006351">
    <property type="term" value="P:DNA-templated transcription"/>
    <property type="evidence" value="ECO:0007669"/>
    <property type="project" value="InterPro"/>
</dbReference>
<organism evidence="5 6">
    <name type="scientific">Mycena citricolor</name>
    <dbReference type="NCBI Taxonomy" id="2018698"/>
    <lineage>
        <taxon>Eukaryota</taxon>
        <taxon>Fungi</taxon>
        <taxon>Dikarya</taxon>
        <taxon>Basidiomycota</taxon>
        <taxon>Agaricomycotina</taxon>
        <taxon>Agaricomycetes</taxon>
        <taxon>Agaricomycetidae</taxon>
        <taxon>Agaricales</taxon>
        <taxon>Marasmiineae</taxon>
        <taxon>Mycenaceae</taxon>
        <taxon>Mycena</taxon>
    </lineage>
</organism>
<protein>
    <recommendedName>
        <fullName evidence="4">Zn(2)-C6 fungal-type domain-containing protein</fullName>
    </recommendedName>
</protein>
<keyword evidence="1" id="KW-0479">Metal-binding</keyword>
<dbReference type="Proteomes" id="UP001295794">
    <property type="component" value="Unassembled WGS sequence"/>
</dbReference>
<dbReference type="GO" id="GO:0003677">
    <property type="term" value="F:DNA binding"/>
    <property type="evidence" value="ECO:0007669"/>
    <property type="project" value="InterPro"/>
</dbReference>
<dbReference type="EMBL" id="CAVNYO010000130">
    <property type="protein sequence ID" value="CAK5267704.1"/>
    <property type="molecule type" value="Genomic_DNA"/>
</dbReference>
<dbReference type="PROSITE" id="PS50048">
    <property type="entry name" value="ZN2_CY6_FUNGAL_2"/>
    <property type="match status" value="1"/>
</dbReference>
<dbReference type="InterPro" id="IPR001138">
    <property type="entry name" value="Zn2Cys6_DnaBD"/>
</dbReference>
<dbReference type="Gene3D" id="4.10.240.10">
    <property type="entry name" value="Zn(2)-C6 fungal-type DNA-binding domain"/>
    <property type="match status" value="1"/>
</dbReference>
<dbReference type="Pfam" id="PF04082">
    <property type="entry name" value="Fungal_trans"/>
    <property type="match status" value="2"/>
</dbReference>
<dbReference type="CDD" id="cd00067">
    <property type="entry name" value="GAL4"/>
    <property type="match status" value="1"/>
</dbReference>
<accession>A0AAD2H0M2</accession>
<name>A0AAD2H0M2_9AGAR</name>
<dbReference type="InterPro" id="IPR007219">
    <property type="entry name" value="XnlR_reg_dom"/>
</dbReference>
<feature type="domain" description="Zn(2)-C6 fungal-type" evidence="4">
    <location>
        <begin position="22"/>
        <end position="55"/>
    </location>
</feature>
<dbReference type="PANTHER" id="PTHR46910:SF38">
    <property type="entry name" value="ZN(2)-C6 FUNGAL-TYPE DOMAIN-CONTAINING PROTEIN"/>
    <property type="match status" value="1"/>
</dbReference>
<dbReference type="PROSITE" id="PS00463">
    <property type="entry name" value="ZN2_CY6_FUNGAL_1"/>
    <property type="match status" value="1"/>
</dbReference>
<dbReference type="Pfam" id="PF00172">
    <property type="entry name" value="Zn_clus"/>
    <property type="match status" value="1"/>
</dbReference>
<evidence type="ECO:0000256" key="1">
    <source>
        <dbReference type="ARBA" id="ARBA00022723"/>
    </source>
</evidence>
<feature type="compositionally biased region" description="Basic and acidic residues" evidence="3">
    <location>
        <begin position="623"/>
        <end position="648"/>
    </location>
</feature>
<sequence>MSDEPDEYDGQTSLKKRKIQRACDSCRRKKIRCDAAQMPIGTQCSTCASYGSQCSPNSQKRGPPKGYIESIESRIARIEQFLKTSAGSASGTWRPSQPTDEDDDVAFQLNLTENLQRLSLNTERDDLFYGRSSGTMLLQTALDYKQHLEPPADRRPIQFWAARPVHEPQPRAQYRFPPPDLTNALVELYFAEVNSFLPLLHRPTFVRDLRAELHLVNDGFASTLLLVCAIGARYSLDPRVLISGSDDRYSRGWPWFEQVQLVRDPLGPSPTVYDVQSNALSVTFLHGSSVPQCCWTLVAMGIRMAQDVGAHRRKDGTHVWTVEDELWKRAFWCDIIGFSYNPTDDKTFEGFLLCWIGCLRSSMGGRSRSRTKSDFDLDFPIECDDEFWETEDPALAFRQPKNRPSTICGFNAFLRLSQVLSFALRTLYSTIKSKALFSLTKDKSWSSRIVAELDSALDKWLRELPEHLRWSSIMENEEFFQQSVSLHCSYYHIRITVHRRLIPMNTSTKTSSAFSSLAVCVNAAKACCRVVDAYQRRFGDRPLPQSQLPVYTAGLILLLNYWGGEYNGLGLTTDPIQDSADVKRCMRFIKAGEERWFSSGVLYDLLFELSDIGRSLGTTMPQSKKDRDTNEAKEQFRSHGDFKNHGDPLDDPASSRRRPSYPVVPPIDTQFHVPPAGYYQETPISGTSPEQYRAHSSYSYPQTSLSSASSRSRVSDVHHLPAETPLSSTSGHRSHYEEPPKRMGYVPVPAGYAANQPARNWYPGGDTTMSHPPSAPPSQSPSFPVSEAFYNHIATNYSPYQDHPTHRHIPREDGMQMWSAWDAYPSQGSDPDPRLR</sequence>
<keyword evidence="6" id="KW-1185">Reference proteome</keyword>
<keyword evidence="2" id="KW-0539">Nucleus</keyword>
<evidence type="ECO:0000313" key="5">
    <source>
        <dbReference type="EMBL" id="CAK5267704.1"/>
    </source>
</evidence>